<evidence type="ECO:0000313" key="1">
    <source>
        <dbReference type="EMBL" id="CAB4022995.1"/>
    </source>
</evidence>
<reference evidence="1" key="1">
    <citation type="submission" date="2020-04" db="EMBL/GenBank/DDBJ databases">
        <authorList>
            <person name="Alioto T."/>
            <person name="Alioto T."/>
            <person name="Gomez Garrido J."/>
        </authorList>
    </citation>
    <scope>NUCLEOTIDE SEQUENCE</scope>
    <source>
        <strain evidence="1">A484AB</strain>
    </source>
</reference>
<gene>
    <name evidence="1" type="ORF">PACLA_8A041712</name>
</gene>
<dbReference type="Proteomes" id="UP001152795">
    <property type="component" value="Unassembled WGS sequence"/>
</dbReference>
<dbReference type="AlphaFoldDB" id="A0A7D9KZK6"/>
<dbReference type="InterPro" id="IPR051075">
    <property type="entry name" value="SCF_subunit_WD-repeat"/>
</dbReference>
<dbReference type="PANTHER" id="PTHR19872:SF7">
    <property type="entry name" value="F-BOX AND WD REPEAT DOMAIN CONTAINING PROTEIN 10B-RELATED"/>
    <property type="match status" value="1"/>
</dbReference>
<comment type="caution">
    <text evidence="1">The sequence shown here is derived from an EMBL/GenBank/DDBJ whole genome shotgun (WGS) entry which is preliminary data.</text>
</comment>
<dbReference type="OrthoDB" id="674604at2759"/>
<organism evidence="1 2">
    <name type="scientific">Paramuricea clavata</name>
    <name type="common">Red gorgonian</name>
    <name type="synonym">Violescent sea-whip</name>
    <dbReference type="NCBI Taxonomy" id="317549"/>
    <lineage>
        <taxon>Eukaryota</taxon>
        <taxon>Metazoa</taxon>
        <taxon>Cnidaria</taxon>
        <taxon>Anthozoa</taxon>
        <taxon>Octocorallia</taxon>
        <taxon>Malacalcyonacea</taxon>
        <taxon>Plexauridae</taxon>
        <taxon>Paramuricea</taxon>
    </lineage>
</organism>
<sequence>MEVYFDNTTAFSELSINNAPQLRCNGGKFTTCGKCEACELSSQLLYTKEWFLRCSEQTQRQFVLGLVHRYNSIDLHEYTNALLITLEGKDFLYARCRNRPSLKEDMSGSASNHALSKVQLRRDILDCLNWFESSPYWTKCNFMLGLMQSCNAQLLHIIGNESRSFCLVHDDQYLSDTDSKHIEDLDAEESSIQNEGMSLKVAFSSIYRTSSNSVTPDAMDKPRSARRSLSFKSRKPQDSSLGASQAQWSTKDDLICLGTRRLGSAKHRYLQ</sequence>
<keyword evidence="2" id="KW-1185">Reference proteome</keyword>
<evidence type="ECO:0000313" key="2">
    <source>
        <dbReference type="Proteomes" id="UP001152795"/>
    </source>
</evidence>
<dbReference type="PANTHER" id="PTHR19872">
    <property type="entry name" value="UBIQUITIN LIGASE SPECIFICITY FACTOR/HREP PROTEIN"/>
    <property type="match status" value="1"/>
</dbReference>
<name>A0A7D9KZK6_PARCT</name>
<protein>
    <submittedName>
        <fullName evidence="1">Uncharacterized protein</fullName>
    </submittedName>
</protein>
<proteinExistence type="predicted"/>
<accession>A0A7D9KZK6</accession>
<dbReference type="EMBL" id="CACRXK020012260">
    <property type="protein sequence ID" value="CAB4022995.1"/>
    <property type="molecule type" value="Genomic_DNA"/>
</dbReference>
<feature type="non-terminal residue" evidence="1">
    <location>
        <position position="271"/>
    </location>
</feature>